<dbReference type="EMBL" id="MZ622167">
    <property type="protein sequence ID" value="QZD97710.1"/>
    <property type="molecule type" value="Genomic_DNA"/>
</dbReference>
<gene>
    <name evidence="3" type="primary">1</name>
    <name evidence="3" type="ORF">SEA_VINE_1</name>
</gene>
<keyword evidence="4" id="KW-1185">Reference proteome</keyword>
<dbReference type="CDD" id="cd00085">
    <property type="entry name" value="HNHc"/>
    <property type="match status" value="1"/>
</dbReference>
<reference evidence="3 4" key="1">
    <citation type="submission" date="2021-07" db="EMBL/GenBank/DDBJ databases">
        <authorList>
            <person name="Asche M.J."/>
            <person name="Box R.E."/>
            <person name="Grosz K.R."/>
            <person name="Hilfiker G.E."/>
            <person name="Lawrence N.C."/>
            <person name="Rodriguez X.F."/>
            <person name="Schneider G.T."/>
            <person name="Ziemann C.M."/>
            <person name="Chia C.P."/>
            <person name="Williams D.C."/>
            <person name="Garlena R.A."/>
            <person name="Russell D.A."/>
            <person name="Pope W.H."/>
            <person name="Jacobs-Sera D."/>
            <person name="Hatfull G.F."/>
        </authorList>
    </citation>
    <scope>NUCLEOTIDE SEQUENCE [LARGE SCALE GENOMIC DNA]</scope>
</reference>
<dbReference type="GO" id="GO:0008270">
    <property type="term" value="F:zinc ion binding"/>
    <property type="evidence" value="ECO:0007669"/>
    <property type="project" value="InterPro"/>
</dbReference>
<organism evidence="3 4">
    <name type="scientific">Gordonia phage Vine</name>
    <dbReference type="NCBI Taxonomy" id="2857501"/>
    <lineage>
        <taxon>Viruses</taxon>
        <taxon>Duplodnaviria</taxon>
        <taxon>Heunggongvirae</taxon>
        <taxon>Uroviricota</taxon>
        <taxon>Caudoviricetes</taxon>
        <taxon>Ponsvirus</taxon>
        <taxon>Ponsvirus vine</taxon>
    </lineage>
</organism>
<feature type="region of interest" description="Disordered" evidence="1">
    <location>
        <begin position="143"/>
        <end position="166"/>
    </location>
</feature>
<evidence type="ECO:0000313" key="4">
    <source>
        <dbReference type="Proteomes" id="UP000827818"/>
    </source>
</evidence>
<feature type="domain" description="HNH nuclease" evidence="2">
    <location>
        <begin position="77"/>
        <end position="136"/>
    </location>
</feature>
<proteinExistence type="predicted"/>
<dbReference type="Pfam" id="PF01844">
    <property type="entry name" value="HNH"/>
    <property type="match status" value="1"/>
</dbReference>
<name>A0AAE8BV90_9CAUD</name>
<accession>A0AAE8BV90</accession>
<dbReference type="InterPro" id="IPR003615">
    <property type="entry name" value="HNH_nuc"/>
</dbReference>
<protein>
    <submittedName>
        <fullName evidence="3">HNH endonuclease</fullName>
    </submittedName>
</protein>
<dbReference type="GO" id="GO:0003676">
    <property type="term" value="F:nucleic acid binding"/>
    <property type="evidence" value="ECO:0007669"/>
    <property type="project" value="InterPro"/>
</dbReference>
<dbReference type="GO" id="GO:0004519">
    <property type="term" value="F:endonuclease activity"/>
    <property type="evidence" value="ECO:0007669"/>
    <property type="project" value="UniProtKB-KW"/>
</dbReference>
<sequence length="177" mass="20083">MKAKENRLPCVICGEAVPAHFRADRVTCSEECRRRRNVKSVSARIRERRRNDPEFRAEWKRGLAQRRSTYRDADEPVIDHVVFGRDGWICQLCWDPVDPEETRRRWVATLDHKIPLSKGGTHTYENTQLAHLWCNSAKGAKDASSRRSSTEESGSAHECDSSEAGEGSLALSFLGTV</sequence>
<feature type="compositionally biased region" description="Basic and acidic residues" evidence="1">
    <location>
        <begin position="143"/>
        <end position="160"/>
    </location>
</feature>
<dbReference type="Proteomes" id="UP000827818">
    <property type="component" value="Segment"/>
</dbReference>
<dbReference type="GeneID" id="77939516"/>
<keyword evidence="3" id="KW-0378">Hydrolase</keyword>
<keyword evidence="3" id="KW-0540">Nuclease</keyword>
<dbReference type="KEGG" id="vg:77939516"/>
<evidence type="ECO:0000256" key="1">
    <source>
        <dbReference type="SAM" id="MobiDB-lite"/>
    </source>
</evidence>
<dbReference type="RefSeq" id="YP_010663418.1">
    <property type="nucleotide sequence ID" value="NC_070897.1"/>
</dbReference>
<dbReference type="InterPro" id="IPR002711">
    <property type="entry name" value="HNH"/>
</dbReference>
<keyword evidence="3" id="KW-0255">Endonuclease</keyword>
<evidence type="ECO:0000259" key="2">
    <source>
        <dbReference type="SMART" id="SM00507"/>
    </source>
</evidence>
<evidence type="ECO:0000313" key="3">
    <source>
        <dbReference type="EMBL" id="QZD97710.1"/>
    </source>
</evidence>
<dbReference type="SMART" id="SM00507">
    <property type="entry name" value="HNHc"/>
    <property type="match status" value="1"/>
</dbReference>
<dbReference type="Gene3D" id="1.10.30.50">
    <property type="match status" value="1"/>
</dbReference>